<feature type="non-terminal residue" evidence="1">
    <location>
        <position position="1"/>
    </location>
</feature>
<dbReference type="OMA" id="NENLAGW"/>
<reference evidence="1" key="1">
    <citation type="journal article" date="2013" name="Genome Biol.">
        <title>Draft genome of the mountain pine beetle, Dendroctonus ponderosae Hopkins, a major forest pest.</title>
        <authorList>
            <person name="Keeling C.I."/>
            <person name="Yuen M.M."/>
            <person name="Liao N.Y."/>
            <person name="Docking T.R."/>
            <person name="Chan S.K."/>
            <person name="Taylor G.A."/>
            <person name="Palmquist D.L."/>
            <person name="Jackman S.D."/>
            <person name="Nguyen A."/>
            <person name="Li M."/>
            <person name="Henderson H."/>
            <person name="Janes J.K."/>
            <person name="Zhao Y."/>
            <person name="Pandoh P."/>
            <person name="Moore R."/>
            <person name="Sperling F.A."/>
            <person name="Huber D.P."/>
            <person name="Birol I."/>
            <person name="Jones S.J."/>
            <person name="Bohlmann J."/>
        </authorList>
    </citation>
    <scope>NUCLEOTIDE SEQUENCE</scope>
</reference>
<protein>
    <submittedName>
        <fullName evidence="1">Uncharacterized protein</fullName>
    </submittedName>
</protein>
<dbReference type="OrthoDB" id="447173at2759"/>
<proteinExistence type="predicted"/>
<name>N6SZK6_DENPD</name>
<organism evidence="1">
    <name type="scientific">Dendroctonus ponderosae</name>
    <name type="common">Mountain pine beetle</name>
    <dbReference type="NCBI Taxonomy" id="77166"/>
    <lineage>
        <taxon>Eukaryota</taxon>
        <taxon>Metazoa</taxon>
        <taxon>Ecdysozoa</taxon>
        <taxon>Arthropoda</taxon>
        <taxon>Hexapoda</taxon>
        <taxon>Insecta</taxon>
        <taxon>Pterygota</taxon>
        <taxon>Neoptera</taxon>
        <taxon>Endopterygota</taxon>
        <taxon>Coleoptera</taxon>
        <taxon>Polyphaga</taxon>
        <taxon>Cucujiformia</taxon>
        <taxon>Curculionidae</taxon>
        <taxon>Scolytinae</taxon>
        <taxon>Dendroctonus</taxon>
    </lineage>
</organism>
<dbReference type="AlphaFoldDB" id="N6SZK6"/>
<gene>
    <name evidence="1" type="ORF">YQE_12638</name>
</gene>
<dbReference type="HOGENOM" id="CLU_1333152_0_0_1"/>
<sequence length="206" mass="23422">MSDDKKKDDKQDDAEDERLEFLLNYLTKSYKLKQEKWNKMIGVDENRKMILKFLDDPNQKMLLITIPSTGLLTPFTSFNAQIKQKFTYFIRKKPDAVTMENFRSVLTFGDMSGKPIEDLSVLVEGVFVPLMSNPANQVGWPKVVAQDVVSHVRTFKNTVDQPFSSIVHVEDLHSEAMKVLPSSSFFFGPLLDLCLPSSSPLQPSTL</sequence>
<accession>N6SZK6</accession>
<evidence type="ECO:0000313" key="1">
    <source>
        <dbReference type="EMBL" id="ENN70693.1"/>
    </source>
</evidence>
<dbReference type="EMBL" id="KB741288">
    <property type="protein sequence ID" value="ENN70693.1"/>
    <property type="molecule type" value="Genomic_DNA"/>
</dbReference>